<evidence type="ECO:0000313" key="3">
    <source>
        <dbReference type="Proteomes" id="UP000283509"/>
    </source>
</evidence>
<protein>
    <submittedName>
        <fullName evidence="2">Uncharacterized protein</fullName>
    </submittedName>
</protein>
<feature type="region of interest" description="Disordered" evidence="1">
    <location>
        <begin position="49"/>
        <end position="144"/>
    </location>
</feature>
<dbReference type="EMBL" id="QCYY01004103">
    <property type="protein sequence ID" value="ROT61560.1"/>
    <property type="molecule type" value="Genomic_DNA"/>
</dbReference>
<proteinExistence type="predicted"/>
<evidence type="ECO:0000256" key="1">
    <source>
        <dbReference type="SAM" id="MobiDB-lite"/>
    </source>
</evidence>
<name>A0A3R7NLQ1_PENVA</name>
<reference evidence="2 3" key="2">
    <citation type="submission" date="2019-01" db="EMBL/GenBank/DDBJ databases">
        <title>The decoding of complex shrimp genome reveals the adaptation for benthos swimmer, frequently molting mechanism and breeding impact on genome.</title>
        <authorList>
            <person name="Sun Y."/>
            <person name="Gao Y."/>
            <person name="Yu Y."/>
        </authorList>
    </citation>
    <scope>NUCLEOTIDE SEQUENCE [LARGE SCALE GENOMIC DNA]</scope>
    <source>
        <tissue evidence="2">Muscle</tissue>
    </source>
</reference>
<feature type="compositionally biased region" description="Basic and acidic residues" evidence="1">
    <location>
        <begin position="250"/>
        <end position="267"/>
    </location>
</feature>
<feature type="region of interest" description="Disordered" evidence="1">
    <location>
        <begin position="176"/>
        <end position="315"/>
    </location>
</feature>
<reference evidence="2 3" key="1">
    <citation type="submission" date="2018-04" db="EMBL/GenBank/DDBJ databases">
        <authorList>
            <person name="Zhang X."/>
            <person name="Yuan J."/>
            <person name="Li F."/>
            <person name="Xiang J."/>
        </authorList>
    </citation>
    <scope>NUCLEOTIDE SEQUENCE [LARGE SCALE GENOMIC DNA]</scope>
    <source>
        <tissue evidence="2">Muscle</tissue>
    </source>
</reference>
<feature type="compositionally biased region" description="Basic and acidic residues" evidence="1">
    <location>
        <begin position="66"/>
        <end position="77"/>
    </location>
</feature>
<sequence>MPLARLIGTARLSLRNRATSHREQPRRSRKQLHVRLRTATLAWRNSHCRFEEEQPTSLEEATSLVREPRHALEEPARRSRQQPLSPRGGTPVVEGTAMTRSDGNSHVASRRQPRRSCRGTATSLQEQPRLLEERQPRLARGGYNHVRLRGGTAYRRSRGTAYVARGNSHAAIEEEHATSLEGRHSHRRSRGTGHVSLPRKEQPRLSLRGNQPLRFARPEQPRPLEESPCSRNSLRSLEEQPHVARGQPRRSSEEQPRSLREQPRPPEEQPSSAGTAHVARGTATLVVRRNKPRRSMEISHVRSEGTSPRSARGTARFVSRNSLSYVPPRIHAAPSLSDLVYSRLARVSQDHATSAPLSERISPPSIYLPSSPMLARSVQLIALRFRHSQ</sequence>
<feature type="compositionally biased region" description="Polar residues" evidence="1">
    <location>
        <begin position="98"/>
        <end position="107"/>
    </location>
</feature>
<dbReference type="AlphaFoldDB" id="A0A3R7NLQ1"/>
<keyword evidence="3" id="KW-1185">Reference proteome</keyword>
<gene>
    <name evidence="2" type="ORF">C7M84_020644</name>
</gene>
<feature type="compositionally biased region" description="Basic residues" evidence="1">
    <location>
        <begin position="108"/>
        <end position="117"/>
    </location>
</feature>
<feature type="compositionally biased region" description="Basic and acidic residues" evidence="1">
    <location>
        <begin position="216"/>
        <end position="225"/>
    </location>
</feature>
<comment type="caution">
    <text evidence="2">The sequence shown here is derived from an EMBL/GenBank/DDBJ whole genome shotgun (WGS) entry which is preliminary data.</text>
</comment>
<organism evidence="2 3">
    <name type="scientific">Penaeus vannamei</name>
    <name type="common">Whiteleg shrimp</name>
    <name type="synonym">Litopenaeus vannamei</name>
    <dbReference type="NCBI Taxonomy" id="6689"/>
    <lineage>
        <taxon>Eukaryota</taxon>
        <taxon>Metazoa</taxon>
        <taxon>Ecdysozoa</taxon>
        <taxon>Arthropoda</taxon>
        <taxon>Crustacea</taxon>
        <taxon>Multicrustacea</taxon>
        <taxon>Malacostraca</taxon>
        <taxon>Eumalacostraca</taxon>
        <taxon>Eucarida</taxon>
        <taxon>Decapoda</taxon>
        <taxon>Dendrobranchiata</taxon>
        <taxon>Penaeoidea</taxon>
        <taxon>Penaeidae</taxon>
        <taxon>Penaeus</taxon>
    </lineage>
</organism>
<feature type="compositionally biased region" description="Basic and acidic residues" evidence="1">
    <location>
        <begin position="294"/>
        <end position="303"/>
    </location>
</feature>
<accession>A0A3R7NLQ1</accession>
<dbReference type="Proteomes" id="UP000283509">
    <property type="component" value="Unassembled WGS sequence"/>
</dbReference>
<evidence type="ECO:0000313" key="2">
    <source>
        <dbReference type="EMBL" id="ROT61560.1"/>
    </source>
</evidence>